<evidence type="ECO:0000256" key="4">
    <source>
        <dbReference type="ARBA" id="ARBA00023136"/>
    </source>
</evidence>
<feature type="transmembrane region" description="Helical" evidence="5">
    <location>
        <begin position="70"/>
        <end position="96"/>
    </location>
</feature>
<evidence type="ECO:0000256" key="2">
    <source>
        <dbReference type="ARBA" id="ARBA00022692"/>
    </source>
</evidence>
<evidence type="ECO:0000256" key="3">
    <source>
        <dbReference type="ARBA" id="ARBA00022989"/>
    </source>
</evidence>
<dbReference type="SUPFAM" id="SSF103473">
    <property type="entry name" value="MFS general substrate transporter"/>
    <property type="match status" value="1"/>
</dbReference>
<evidence type="ECO:0000256" key="5">
    <source>
        <dbReference type="SAM" id="Phobius"/>
    </source>
</evidence>
<dbReference type="InterPro" id="IPR020846">
    <property type="entry name" value="MFS_dom"/>
</dbReference>
<feature type="transmembrane region" description="Helical" evidence="5">
    <location>
        <begin position="442"/>
        <end position="460"/>
    </location>
</feature>
<feature type="transmembrane region" description="Helical" evidence="5">
    <location>
        <begin position="138"/>
        <end position="161"/>
    </location>
</feature>
<feature type="transmembrane region" description="Helical" evidence="5">
    <location>
        <begin position="503"/>
        <end position="524"/>
    </location>
</feature>
<keyword evidence="8" id="KW-1185">Reference proteome</keyword>
<reference evidence="7 8" key="1">
    <citation type="submission" date="2023-08" db="EMBL/GenBank/DDBJ databases">
        <title>Black Yeasts Isolated from many extreme environments.</title>
        <authorList>
            <person name="Coleine C."/>
            <person name="Stajich J.E."/>
            <person name="Selbmann L."/>
        </authorList>
    </citation>
    <scope>NUCLEOTIDE SEQUENCE [LARGE SCALE GENOMIC DNA]</scope>
    <source>
        <strain evidence="7 8">CCFEE 5910</strain>
    </source>
</reference>
<accession>A0AAN7QAI1</accession>
<feature type="transmembrane region" description="Helical" evidence="5">
    <location>
        <begin position="196"/>
        <end position="220"/>
    </location>
</feature>
<dbReference type="EMBL" id="JAVRRJ010000012">
    <property type="protein sequence ID" value="KAK5080706.1"/>
    <property type="molecule type" value="Genomic_DNA"/>
</dbReference>
<feature type="transmembrane region" description="Helical" evidence="5">
    <location>
        <begin position="167"/>
        <end position="189"/>
    </location>
</feature>
<dbReference type="GO" id="GO:0022857">
    <property type="term" value="F:transmembrane transporter activity"/>
    <property type="evidence" value="ECO:0007669"/>
    <property type="project" value="InterPro"/>
</dbReference>
<evidence type="ECO:0000259" key="6">
    <source>
        <dbReference type="PROSITE" id="PS50850"/>
    </source>
</evidence>
<comment type="caution">
    <text evidence="7">The sequence shown here is derived from an EMBL/GenBank/DDBJ whole genome shotgun (WGS) entry which is preliminary data.</text>
</comment>
<proteinExistence type="predicted"/>
<dbReference type="InterPro" id="IPR011701">
    <property type="entry name" value="MFS"/>
</dbReference>
<feature type="domain" description="Major facilitator superfamily (MFS) profile" evidence="6">
    <location>
        <begin position="71"/>
        <end position="549"/>
    </location>
</feature>
<dbReference type="InterPro" id="IPR036259">
    <property type="entry name" value="MFS_trans_sf"/>
</dbReference>
<evidence type="ECO:0000313" key="7">
    <source>
        <dbReference type="EMBL" id="KAK5080706.1"/>
    </source>
</evidence>
<dbReference type="PROSITE" id="PS50850">
    <property type="entry name" value="MFS"/>
    <property type="match status" value="1"/>
</dbReference>
<dbReference type="GO" id="GO:0005886">
    <property type="term" value="C:plasma membrane"/>
    <property type="evidence" value="ECO:0007669"/>
    <property type="project" value="TreeGrafter"/>
</dbReference>
<dbReference type="PANTHER" id="PTHR23502">
    <property type="entry name" value="MAJOR FACILITATOR SUPERFAMILY"/>
    <property type="match status" value="1"/>
</dbReference>
<dbReference type="Proteomes" id="UP001309876">
    <property type="component" value="Unassembled WGS sequence"/>
</dbReference>
<evidence type="ECO:0000313" key="8">
    <source>
        <dbReference type="Proteomes" id="UP001309876"/>
    </source>
</evidence>
<feature type="transmembrane region" description="Helical" evidence="5">
    <location>
        <begin position="335"/>
        <end position="362"/>
    </location>
</feature>
<feature type="transmembrane region" description="Helical" evidence="5">
    <location>
        <begin position="472"/>
        <end position="491"/>
    </location>
</feature>
<sequence>MGFLGILEDTKLAHVPATVILDDVHHTGNANSNTSSLKHGTGRHSHVILVPQPSEDPNDPLNWPTHKKTVIMMLASLGGCIFASTFGPLLNAGLFVVAQELDRTLTDITVTSGYTLLVAGSSGAIVSAFSQKWGKRPVLLASALFGFIGSIMGSTVTSYHTLLAARIVQGFATAAYESLIISMIGDLYFVHQRGVYVALTSLILGGVSNFSSVICGAITKNLGWKYLFHFCTMASGLHLILSFFFWPETQYRRDHRYDIDELIDDNLDELVGVEKRHQVELEDIEKTTTTVSSSSAFHIPPKKTFMQELAIFSGIYSSQNLIKLIAAPFLVNTNLAVLFVVVITGSLTALYVAMSFVIAQIFSAPPYLLTPFGVGNLFIGPFIGGLIAVVFVAATYDGFIKWCSRKNNGVYEPEYRLLLNWFGIVAAAGLVGFGVLCQNSASYYATATMHAIVLFGIVASSTALNSDMSNEIFVAGIIYKNFLFYGFSYFVNNWTATAGPKVVFGTFGGVAAALVLTTPIFFHWGKRYRSHWARHNILKKLSIETHASL</sequence>
<dbReference type="Pfam" id="PF07690">
    <property type="entry name" value="MFS_1"/>
    <property type="match status" value="1"/>
</dbReference>
<feature type="transmembrane region" description="Helical" evidence="5">
    <location>
        <begin position="417"/>
        <end position="436"/>
    </location>
</feature>
<feature type="transmembrane region" description="Helical" evidence="5">
    <location>
        <begin position="108"/>
        <end position="126"/>
    </location>
</feature>
<gene>
    <name evidence="7" type="ORF">LTR05_008410</name>
</gene>
<protein>
    <recommendedName>
        <fullName evidence="6">Major facilitator superfamily (MFS) profile domain-containing protein</fullName>
    </recommendedName>
</protein>
<dbReference type="PANTHER" id="PTHR23502:SF29">
    <property type="entry name" value="TRANSPORTER, PUTATIVE (AFU_ORTHOLOGUE AFUA_6G06680)-RELATED"/>
    <property type="match status" value="1"/>
</dbReference>
<feature type="transmembrane region" description="Helical" evidence="5">
    <location>
        <begin position="374"/>
        <end position="396"/>
    </location>
</feature>
<comment type="subcellular location">
    <subcellularLocation>
        <location evidence="1">Membrane</location>
        <topology evidence="1">Multi-pass membrane protein</topology>
    </subcellularLocation>
</comment>
<dbReference type="Gene3D" id="1.20.1250.20">
    <property type="entry name" value="MFS general substrate transporter like domains"/>
    <property type="match status" value="1"/>
</dbReference>
<keyword evidence="2 5" id="KW-0812">Transmembrane</keyword>
<name>A0AAN7QAI1_9EURO</name>
<organism evidence="7 8">
    <name type="scientific">Lithohypha guttulata</name>
    <dbReference type="NCBI Taxonomy" id="1690604"/>
    <lineage>
        <taxon>Eukaryota</taxon>
        <taxon>Fungi</taxon>
        <taxon>Dikarya</taxon>
        <taxon>Ascomycota</taxon>
        <taxon>Pezizomycotina</taxon>
        <taxon>Eurotiomycetes</taxon>
        <taxon>Chaetothyriomycetidae</taxon>
        <taxon>Chaetothyriales</taxon>
        <taxon>Trichomeriaceae</taxon>
        <taxon>Lithohypha</taxon>
    </lineage>
</organism>
<evidence type="ECO:0000256" key="1">
    <source>
        <dbReference type="ARBA" id="ARBA00004141"/>
    </source>
</evidence>
<feature type="transmembrane region" description="Helical" evidence="5">
    <location>
        <begin position="226"/>
        <end position="246"/>
    </location>
</feature>
<keyword evidence="4 5" id="KW-0472">Membrane</keyword>
<keyword evidence="3 5" id="KW-1133">Transmembrane helix</keyword>
<dbReference type="AlphaFoldDB" id="A0AAN7QAI1"/>